<protein>
    <submittedName>
        <fullName evidence="1">Uncharacterized protein</fullName>
    </submittedName>
</protein>
<sequence length="54" mass="5853">MIPRVSVYVCGSGGGYICQGQADEIDGGRVFVKSHNKPQGRFDFLRSLISMFAG</sequence>
<proteinExistence type="predicted"/>
<keyword evidence="2" id="KW-1185">Reference proteome</keyword>
<accession>A0A670Y645</accession>
<reference evidence="1" key="2">
    <citation type="submission" date="2025-09" db="UniProtKB">
        <authorList>
            <consortium name="Ensembl"/>
        </authorList>
    </citation>
    <scope>IDENTIFICATION</scope>
</reference>
<dbReference type="Proteomes" id="UP000472273">
    <property type="component" value="Unplaced"/>
</dbReference>
<dbReference type="Ensembl" id="ENSPTXT00000004944.1">
    <property type="protein sequence ID" value="ENSPTXP00000004802.1"/>
    <property type="gene ID" value="ENSPTXG00000003517.1"/>
</dbReference>
<reference evidence="1" key="1">
    <citation type="submission" date="2025-08" db="UniProtKB">
        <authorList>
            <consortium name="Ensembl"/>
        </authorList>
    </citation>
    <scope>IDENTIFICATION</scope>
</reference>
<evidence type="ECO:0000313" key="1">
    <source>
        <dbReference type="Ensembl" id="ENSPTXP00000004802.1"/>
    </source>
</evidence>
<evidence type="ECO:0000313" key="2">
    <source>
        <dbReference type="Proteomes" id="UP000472273"/>
    </source>
</evidence>
<name>A0A670Y645_PSETE</name>
<dbReference type="AlphaFoldDB" id="A0A670Y645"/>
<organism evidence="1 2">
    <name type="scientific">Pseudonaja textilis</name>
    <name type="common">Eastern brown snake</name>
    <dbReference type="NCBI Taxonomy" id="8673"/>
    <lineage>
        <taxon>Eukaryota</taxon>
        <taxon>Metazoa</taxon>
        <taxon>Chordata</taxon>
        <taxon>Craniata</taxon>
        <taxon>Vertebrata</taxon>
        <taxon>Euteleostomi</taxon>
        <taxon>Lepidosauria</taxon>
        <taxon>Squamata</taxon>
        <taxon>Bifurcata</taxon>
        <taxon>Unidentata</taxon>
        <taxon>Episquamata</taxon>
        <taxon>Toxicofera</taxon>
        <taxon>Serpentes</taxon>
        <taxon>Colubroidea</taxon>
        <taxon>Elapidae</taxon>
        <taxon>Hydrophiinae</taxon>
        <taxon>Pseudonaja</taxon>
    </lineage>
</organism>